<dbReference type="PANTHER" id="PTHR33570">
    <property type="entry name" value="4-CARBOXYMUCONOLACTONE DECARBOXYLASE FAMILY PROTEIN"/>
    <property type="match status" value="1"/>
</dbReference>
<dbReference type="Proteomes" id="UP000003806">
    <property type="component" value="Chromosome"/>
</dbReference>
<dbReference type="Gene3D" id="1.20.1290.10">
    <property type="entry name" value="AhpD-like"/>
    <property type="match status" value="1"/>
</dbReference>
<dbReference type="PANTHER" id="PTHR33570:SF9">
    <property type="entry name" value="BLL4600 PROTEIN"/>
    <property type="match status" value="1"/>
</dbReference>
<proteinExistence type="predicted"/>
<dbReference type="eggNOG" id="COG0599">
    <property type="taxonomic scope" value="Bacteria"/>
</dbReference>
<organism evidence="2 3">
    <name type="scientific">Jonquetella anthropi DSM 22815</name>
    <dbReference type="NCBI Taxonomy" id="885272"/>
    <lineage>
        <taxon>Bacteria</taxon>
        <taxon>Thermotogati</taxon>
        <taxon>Synergistota</taxon>
        <taxon>Synergistia</taxon>
        <taxon>Synergistales</taxon>
        <taxon>Dethiosulfovibrionaceae</taxon>
        <taxon>Jonquetella</taxon>
    </lineage>
</organism>
<evidence type="ECO:0000313" key="2">
    <source>
        <dbReference type="EMBL" id="EHM13255.1"/>
    </source>
</evidence>
<dbReference type="InterPro" id="IPR003779">
    <property type="entry name" value="CMD-like"/>
</dbReference>
<dbReference type="STRING" id="885272.JonanDRAFT_0881"/>
<accession>H0UKP6</accession>
<dbReference type="EMBL" id="CM001376">
    <property type="protein sequence ID" value="EHM13255.1"/>
    <property type="molecule type" value="Genomic_DNA"/>
</dbReference>
<protein>
    <submittedName>
        <fullName evidence="2">Uncharacterized protein, gamma-carboxymuconolactone decarboxylase subunit like protein</fullName>
    </submittedName>
</protein>
<dbReference type="AlphaFoldDB" id="H0UKP6"/>
<dbReference type="InterPro" id="IPR029032">
    <property type="entry name" value="AhpD-like"/>
</dbReference>
<dbReference type="SUPFAM" id="SSF69118">
    <property type="entry name" value="AhpD-like"/>
    <property type="match status" value="1"/>
</dbReference>
<feature type="domain" description="Carboxymuconolactone decarboxylase-like" evidence="1">
    <location>
        <begin position="19"/>
        <end position="105"/>
    </location>
</feature>
<gene>
    <name evidence="2" type="ORF">JonanDRAFT_0881</name>
</gene>
<name>H0UKP6_9BACT</name>
<evidence type="ECO:0000259" key="1">
    <source>
        <dbReference type="Pfam" id="PF02627"/>
    </source>
</evidence>
<dbReference type="HOGENOM" id="CLU_070025_5_0_0"/>
<dbReference type="Pfam" id="PF02627">
    <property type="entry name" value="CMD"/>
    <property type="match status" value="1"/>
</dbReference>
<dbReference type="InterPro" id="IPR052512">
    <property type="entry name" value="4CMD/NDH-1_regulator"/>
</dbReference>
<dbReference type="GO" id="GO:0051920">
    <property type="term" value="F:peroxiredoxin activity"/>
    <property type="evidence" value="ECO:0007669"/>
    <property type="project" value="InterPro"/>
</dbReference>
<dbReference type="OrthoDB" id="9802489at2"/>
<evidence type="ECO:0000313" key="3">
    <source>
        <dbReference type="Proteomes" id="UP000003806"/>
    </source>
</evidence>
<reference evidence="2 3" key="1">
    <citation type="submission" date="2011-11" db="EMBL/GenBank/DDBJ databases">
        <title>The Noncontiguous Finished genome of Jonquetella anthropi DSM 22815.</title>
        <authorList>
            <consortium name="US DOE Joint Genome Institute (JGI-PGF)"/>
            <person name="Lucas S."/>
            <person name="Copeland A."/>
            <person name="Lapidus A."/>
            <person name="Glavina del Rio T."/>
            <person name="Dalin E."/>
            <person name="Tice H."/>
            <person name="Bruce D."/>
            <person name="Goodwin L."/>
            <person name="Pitluck S."/>
            <person name="Peters L."/>
            <person name="Mikhailova N."/>
            <person name="Held B."/>
            <person name="Kyrpides N."/>
            <person name="Mavromatis K."/>
            <person name="Ivanova N."/>
            <person name="Markowitz V."/>
            <person name="Cheng J.-F."/>
            <person name="Hugenholtz P."/>
            <person name="Woyke T."/>
            <person name="Wu D."/>
            <person name="Gronow S."/>
            <person name="Wellnitz S."/>
            <person name="Brambilla E."/>
            <person name="Klenk H.-P."/>
            <person name="Eisen J.A."/>
        </authorList>
    </citation>
    <scope>NUCLEOTIDE SEQUENCE [LARGE SCALE GENOMIC DNA]</scope>
    <source>
        <strain evidence="2 3">DSM 22815</strain>
    </source>
</reference>
<dbReference type="RefSeq" id="WP_008521278.1">
    <property type="nucleotide sequence ID" value="NZ_CM001376.1"/>
</dbReference>
<sequence>MTRSEKVTAGRDGLGEFAPQFAALNDDVLFGQVWANEADLSARDRSLVTVTALVSGGISDSSLQYHLQRARDNGVSRREIAAALTHMAFYCGWPRAWAAFRLAKDIWRPGEDEGTAKA</sequence>
<keyword evidence="3" id="KW-1185">Reference proteome</keyword>